<proteinExistence type="predicted"/>
<dbReference type="Proteomes" id="UP001159427">
    <property type="component" value="Unassembled WGS sequence"/>
</dbReference>
<sequence>MIRQPASVIIAGPSGSGKSELVENLLKEKKLFYPPPQKMVYCYDRWQPRFDCMKKHSNVHFYKGLPPEGALVKWFKPKHHGILILDDLMEESGNDKRVLDLFTKDSHHRGITALYLTQDLFPPGKFAKTINRNAHYAICFKSPRDKTGIRNLLLQVYPDKWRRVLQLFLRLTARPFGYFMLDLHPASDDRFRVWSHLTQREGKPQVHTFDEDIKGDSFTRDSLTMAKGRQRRRGLAKKRKPGVGRQRGGIAPFLAAAIPALVAGGKAAAMGGLGAAANYGTMKALHALSKQKYKRKRRPQRRTKAR</sequence>
<name>A0ABN8M993_9CNID</name>
<evidence type="ECO:0008006" key="4">
    <source>
        <dbReference type="Google" id="ProtNLM"/>
    </source>
</evidence>
<reference evidence="2 3" key="1">
    <citation type="submission" date="2022-05" db="EMBL/GenBank/DDBJ databases">
        <authorList>
            <consortium name="Genoscope - CEA"/>
            <person name="William W."/>
        </authorList>
    </citation>
    <scope>NUCLEOTIDE SEQUENCE [LARGE SCALE GENOMIC DNA]</scope>
</reference>
<dbReference type="SUPFAM" id="SSF52540">
    <property type="entry name" value="P-loop containing nucleoside triphosphate hydrolases"/>
    <property type="match status" value="1"/>
</dbReference>
<evidence type="ECO:0000313" key="3">
    <source>
        <dbReference type="Proteomes" id="UP001159427"/>
    </source>
</evidence>
<feature type="region of interest" description="Disordered" evidence="1">
    <location>
        <begin position="226"/>
        <end position="245"/>
    </location>
</feature>
<dbReference type="EMBL" id="CALNXI010000301">
    <property type="protein sequence ID" value="CAH3024364.1"/>
    <property type="molecule type" value="Genomic_DNA"/>
</dbReference>
<evidence type="ECO:0000313" key="2">
    <source>
        <dbReference type="EMBL" id="CAH3024364.1"/>
    </source>
</evidence>
<keyword evidence="3" id="KW-1185">Reference proteome</keyword>
<evidence type="ECO:0000256" key="1">
    <source>
        <dbReference type="SAM" id="MobiDB-lite"/>
    </source>
</evidence>
<gene>
    <name evidence="2" type="ORF">PEVE_00022694</name>
</gene>
<accession>A0ABN8M993</accession>
<organism evidence="2 3">
    <name type="scientific">Porites evermanni</name>
    <dbReference type="NCBI Taxonomy" id="104178"/>
    <lineage>
        <taxon>Eukaryota</taxon>
        <taxon>Metazoa</taxon>
        <taxon>Cnidaria</taxon>
        <taxon>Anthozoa</taxon>
        <taxon>Hexacorallia</taxon>
        <taxon>Scleractinia</taxon>
        <taxon>Fungiina</taxon>
        <taxon>Poritidae</taxon>
        <taxon>Porites</taxon>
    </lineage>
</organism>
<dbReference type="InterPro" id="IPR027417">
    <property type="entry name" value="P-loop_NTPase"/>
</dbReference>
<feature type="compositionally biased region" description="Basic residues" evidence="1">
    <location>
        <begin position="228"/>
        <end position="242"/>
    </location>
</feature>
<comment type="caution">
    <text evidence="2">The sequence shown here is derived from an EMBL/GenBank/DDBJ whole genome shotgun (WGS) entry which is preliminary data.</text>
</comment>
<protein>
    <recommendedName>
        <fullName evidence="4">Zona occludens toxin N-terminal domain-containing protein</fullName>
    </recommendedName>
</protein>